<dbReference type="Proteomes" id="UP000249248">
    <property type="component" value="Unassembled WGS sequence"/>
</dbReference>
<dbReference type="AlphaFoldDB" id="A0A2W1NKE9"/>
<dbReference type="InterPro" id="IPR008969">
    <property type="entry name" value="CarboxyPept-like_regulatory"/>
</dbReference>
<dbReference type="Pfam" id="PF18939">
    <property type="entry name" value="DUF5686"/>
    <property type="match status" value="1"/>
</dbReference>
<accession>A0A2W1NKE9</accession>
<reference evidence="2 3" key="1">
    <citation type="submission" date="2018-06" db="EMBL/GenBank/DDBJ databases">
        <title>The draft genome sequence of Crocinitomix sp. SM1701.</title>
        <authorList>
            <person name="Zhang X."/>
        </authorList>
    </citation>
    <scope>NUCLEOTIDE SEQUENCE [LARGE SCALE GENOMIC DNA]</scope>
    <source>
        <strain evidence="2 3">SM1701</strain>
    </source>
</reference>
<evidence type="ECO:0008006" key="4">
    <source>
        <dbReference type="Google" id="ProtNLM"/>
    </source>
</evidence>
<sequence>MAFKHLFFIFFLLAKVGFSQTLSGYVMDEQNNPIPFAMINVKNFANLGAKTNLEGFYQFYIPDGQYEVIYSSIGFESKTLKTVVRRNQDVTQTIFLEEKNMELAEVEVSSKRGNVGYEIVKNVIANRDNLLAPFDGFTCEIYVKEKETFDKKEKENKEEDLESAGEPKDVFDEEEKEVESKINQGERMNLMERQITVNFEYPNKIKEEITAKSNIGRPQQLYLTRAPVYPKIRFDFYSGLMSQEFLHETPIVSPLHASGILSYKYKLKEIITEGKDTIYKVKITPRSVGSSSMEGYLYIKKHAWALTKVDLTITKGNLKLYDKFRIEQTYTQFDSVWLVTSQRFEYQTKYYKETVFGVTDVTYSNFQLNPDFPKKFFGAEVAKTTKEALERDTTYWDNLRPIPLTPEEQRKKFVQDSLTAIYTSETYLDSIDADFNRLTFLKVLYQGVGYRNRDKKTQWHFSSLVDFIEPLGIGAPRLGPRVGYFKKFENETWINTWANTSIGLLNGDFRGNTGIYHYYKPKKLAQYYLFYSHGLGAVNFNSAFLDQLKLSNYFNVDNFTASHTFEIFNGLQLTTQMSVQYRYPMNDLKFVDVKWLDSLVDKGEPYQFDPYTSTRTTVTLRYTPFQKYVSEPNRKVVLGSAWPSFSLRYQKGIKGLFGSDIDFDYLALDITQEISIGTLGKTNYYFTTGRFLSQKNIELVDKKFFRRSDSTIFRFLMIAPTSSFQNLKSQYVTDQWYAEFHAIHHFNGAIINKIPFMKKTRVRSLAGTGFLFLPEYNNLFYYEAYVGIERNFKIFRSIVRPAIYLVYSDSNYQQPNLRIKVSLDVLDTRDMKFNF</sequence>
<dbReference type="SUPFAM" id="SSF49464">
    <property type="entry name" value="Carboxypeptidase regulatory domain-like"/>
    <property type="match status" value="1"/>
</dbReference>
<dbReference type="OrthoDB" id="983143at2"/>
<evidence type="ECO:0000256" key="1">
    <source>
        <dbReference type="SAM" id="MobiDB-lite"/>
    </source>
</evidence>
<organism evidence="2 3">
    <name type="scientific">Putridiphycobacter roseus</name>
    <dbReference type="NCBI Taxonomy" id="2219161"/>
    <lineage>
        <taxon>Bacteria</taxon>
        <taxon>Pseudomonadati</taxon>
        <taxon>Bacteroidota</taxon>
        <taxon>Flavobacteriia</taxon>
        <taxon>Flavobacteriales</taxon>
        <taxon>Crocinitomicaceae</taxon>
        <taxon>Putridiphycobacter</taxon>
    </lineage>
</organism>
<dbReference type="EMBL" id="QKSB01000011">
    <property type="protein sequence ID" value="PZE16142.1"/>
    <property type="molecule type" value="Genomic_DNA"/>
</dbReference>
<dbReference type="Gene3D" id="2.60.40.1120">
    <property type="entry name" value="Carboxypeptidase-like, regulatory domain"/>
    <property type="match status" value="1"/>
</dbReference>
<dbReference type="Pfam" id="PF13715">
    <property type="entry name" value="CarbopepD_reg_2"/>
    <property type="match status" value="1"/>
</dbReference>
<evidence type="ECO:0000313" key="2">
    <source>
        <dbReference type="EMBL" id="PZE16142.1"/>
    </source>
</evidence>
<protein>
    <recommendedName>
        <fullName evidence="4">Carboxypeptidase-like regulatory domain-containing protein</fullName>
    </recommendedName>
</protein>
<proteinExistence type="predicted"/>
<name>A0A2W1NKE9_9FLAO</name>
<dbReference type="RefSeq" id="WP_111064189.1">
    <property type="nucleotide sequence ID" value="NZ_JBHUCU010000005.1"/>
</dbReference>
<gene>
    <name evidence="2" type="ORF">DNU06_14335</name>
</gene>
<keyword evidence="3" id="KW-1185">Reference proteome</keyword>
<evidence type="ECO:0000313" key="3">
    <source>
        <dbReference type="Proteomes" id="UP000249248"/>
    </source>
</evidence>
<feature type="region of interest" description="Disordered" evidence="1">
    <location>
        <begin position="152"/>
        <end position="176"/>
    </location>
</feature>
<dbReference type="InterPro" id="IPR043741">
    <property type="entry name" value="DUF5686"/>
</dbReference>
<comment type="caution">
    <text evidence="2">The sequence shown here is derived from an EMBL/GenBank/DDBJ whole genome shotgun (WGS) entry which is preliminary data.</text>
</comment>